<feature type="compositionally biased region" description="Pro residues" evidence="1">
    <location>
        <begin position="88"/>
        <end position="110"/>
    </location>
</feature>
<evidence type="ECO:0000256" key="1">
    <source>
        <dbReference type="SAM" id="MobiDB-lite"/>
    </source>
</evidence>
<dbReference type="PANTHER" id="PTHR39338">
    <property type="entry name" value="BLL5662 PROTEIN-RELATED"/>
    <property type="match status" value="1"/>
</dbReference>
<dbReference type="SUPFAM" id="SSF53300">
    <property type="entry name" value="vWA-like"/>
    <property type="match status" value="1"/>
</dbReference>
<feature type="region of interest" description="Disordered" evidence="1">
    <location>
        <begin position="83"/>
        <end position="163"/>
    </location>
</feature>
<dbReference type="Gene3D" id="3.40.50.410">
    <property type="entry name" value="von Willebrand factor, type A domain"/>
    <property type="match status" value="1"/>
</dbReference>
<accession>A0ABM8AA64</accession>
<evidence type="ECO:0000313" key="2">
    <source>
        <dbReference type="EMBL" id="BDP40645.1"/>
    </source>
</evidence>
<dbReference type="RefSeq" id="WP_264776473.1">
    <property type="nucleotide sequence ID" value="NZ_AP026560.1"/>
</dbReference>
<dbReference type="PANTHER" id="PTHR39338:SF6">
    <property type="entry name" value="BLL5662 PROTEIN"/>
    <property type="match status" value="1"/>
</dbReference>
<proteinExistence type="predicted"/>
<protein>
    <submittedName>
        <fullName evidence="2">Uncharacterized protein</fullName>
    </submittedName>
</protein>
<reference evidence="2" key="1">
    <citation type="submission" date="2022-07" db="EMBL/GenBank/DDBJ databases">
        <title>Complete Genome Sequence of the Radioresistant Bacterium Deinococcus aetherius ST0316, Isolated from the Air Dust collected in Lower Stratosphere above Japan.</title>
        <authorList>
            <person name="Satoh K."/>
            <person name="Hagiwara K."/>
            <person name="Katsumata K."/>
            <person name="Kubo A."/>
            <person name="Yokobori S."/>
            <person name="Yamagishi A."/>
            <person name="Oono Y."/>
            <person name="Narumi I."/>
        </authorList>
    </citation>
    <scope>NUCLEOTIDE SEQUENCE</scope>
    <source>
        <strain evidence="2">ST0316</strain>
    </source>
</reference>
<dbReference type="InterPro" id="IPR036465">
    <property type="entry name" value="vWFA_dom_sf"/>
</dbReference>
<name>A0ABM8AA64_9DEIO</name>
<gene>
    <name evidence="2" type="ORF">DAETH_06140</name>
</gene>
<dbReference type="EMBL" id="AP026560">
    <property type="protein sequence ID" value="BDP40645.1"/>
    <property type="molecule type" value="Genomic_DNA"/>
</dbReference>
<sequence length="416" mass="44730">MGTSLDAPPHLLPADLPARVVAFAARLRAAHGFLIGPGEVTDALRALGAVDVLRLREVRDALRLVFTASPAQAPVFDAEFDAFFRPRTGPPPPELPPLLPQTEAPPPPPQRVQGEAGEPRPVPGESRAEDSLEAGEVQALQGRTPPRETEGEPDDPADPPRLLQARLSPHAGEGGRVEAGGDDLPELLRAAGALVRAVELGRAQRRVPMSRGTRLDLRRTLRGSAKTAGDPARLRWLGRPRRAPRFLIVLDGSRSMGRNATLLLRFAHALHLRARRVEVYAFSTALTRLTPTLRGAPPGEALHLPDLGDAWGGGTRIGENLLRLARDERARVTRDTIVLILSDGLDTGEPEDLTRALRDLGHRAGLLAWLSPLAATPGYQPVQRAVQAALPHLDAFLPAGGVADLHALARALRGRW</sequence>
<evidence type="ECO:0000313" key="3">
    <source>
        <dbReference type="Proteomes" id="UP001064971"/>
    </source>
</evidence>
<organism evidence="2 3">
    <name type="scientific">Deinococcus aetherius</name>
    <dbReference type="NCBI Taxonomy" id="200252"/>
    <lineage>
        <taxon>Bacteria</taxon>
        <taxon>Thermotogati</taxon>
        <taxon>Deinococcota</taxon>
        <taxon>Deinococci</taxon>
        <taxon>Deinococcales</taxon>
        <taxon>Deinococcaceae</taxon>
        <taxon>Deinococcus</taxon>
    </lineage>
</organism>
<dbReference type="Proteomes" id="UP001064971">
    <property type="component" value="Chromosome"/>
</dbReference>
<dbReference type="InterPro" id="IPR008912">
    <property type="entry name" value="Uncharacterised_CoxE"/>
</dbReference>
<dbReference type="PIRSF" id="PIRSF010256">
    <property type="entry name" value="CoxE_vWa"/>
    <property type="match status" value="1"/>
</dbReference>
<dbReference type="CDD" id="cd00198">
    <property type="entry name" value="vWFA"/>
    <property type="match status" value="1"/>
</dbReference>
<dbReference type="InterPro" id="IPR011195">
    <property type="entry name" value="UCP010256"/>
</dbReference>
<keyword evidence="3" id="KW-1185">Reference proteome</keyword>
<dbReference type="Pfam" id="PF05762">
    <property type="entry name" value="VWA_CoxE"/>
    <property type="match status" value="1"/>
</dbReference>